<comment type="PTM">
    <text evidence="6">Acetylated. Deacetylation by the SIR2-homolog deacetylase activates the enzyme.</text>
</comment>
<evidence type="ECO:0000256" key="1">
    <source>
        <dbReference type="ARBA" id="ARBA00006432"/>
    </source>
</evidence>
<dbReference type="InterPro" id="IPR000873">
    <property type="entry name" value="AMP-dep_synth/lig_dom"/>
</dbReference>
<dbReference type="RefSeq" id="WP_149352897.1">
    <property type="nucleotide sequence ID" value="NZ_VTRV01000078.1"/>
</dbReference>
<dbReference type="Pfam" id="PF13193">
    <property type="entry name" value="AMP-binding_C"/>
    <property type="match status" value="1"/>
</dbReference>
<sequence length="650" mass="71087">MSTSEIVPVPPTFAAAARIDRATRDALHDEATRDPDAFWRRLADRLDWDRAPTQLKDSSFDRDDFRIRWYADGVLNACVNCLDRHLATRGDKVALIFEADDPATPAQHVTYGELHARVCRLGNALRNLGVRRGDRVTVYLPMIVDAVVAMLACARIGAVHSVVFGGFAPQSIADRIADCASKLVITADEGLRGGKRIPLKANVDAALKMPGTHSVETVLVVRHTGAGIDMQMPRDRWFHAVTDIQPDTCEPEHMGAEDPLFILYTSGSTGKPKGVLHTTGGYLAWASWTHEAVFDLRDDDVYWCTADVGWITGHSYIVYGPLANGATQVVFEGVPNFPDASRFWNVIDRHRVTLFYTAPTAIRALMREGDTPVKRTSRASLRLLGTVGEPINPEAWRWYHDVVGGARCPVVDTWWQTETGGILIAPLPGATALKPGSATLPLPGVQPALVDAEGALLDGEAQGNLVLLDSWPGQMRTLYNDHARFIETYFSAYPGMYFTGDGCRRDADGYYWITGRVDDVINVSGHRIGTAEVESALVAHPHVAEAAVVGYPHDIKGQGIHAYVTLVTDREPDDALRAELVQAVRRAIGPIATPDRIQWAPALPKTRSGKIMRRILRKIAEGAAHQLGDTSTLADPGVVDSLVDGARRDE</sequence>
<dbReference type="InterPro" id="IPR020845">
    <property type="entry name" value="AMP-binding_CS"/>
</dbReference>
<name>A0A5D8Z6H9_9GAMM</name>
<dbReference type="GO" id="GO:0003987">
    <property type="term" value="F:acetate-CoA ligase activity"/>
    <property type="evidence" value="ECO:0007669"/>
    <property type="project" value="UniProtKB-UniRule"/>
</dbReference>
<evidence type="ECO:0000259" key="9">
    <source>
        <dbReference type="Pfam" id="PF16177"/>
    </source>
</evidence>
<feature type="binding site" evidence="6">
    <location>
        <begin position="192"/>
        <end position="195"/>
    </location>
    <ligand>
        <name>CoA</name>
        <dbReference type="ChEBI" id="CHEBI:57287"/>
    </ligand>
</feature>
<evidence type="ECO:0000256" key="5">
    <source>
        <dbReference type="ARBA" id="ARBA00022990"/>
    </source>
</evidence>
<feature type="binding site" evidence="6">
    <location>
        <begin position="412"/>
        <end position="417"/>
    </location>
    <ligand>
        <name>ATP</name>
        <dbReference type="ChEBI" id="CHEBI:30616"/>
    </ligand>
</feature>
<evidence type="ECO:0000256" key="6">
    <source>
        <dbReference type="HAMAP-Rule" id="MF_01123"/>
    </source>
</evidence>
<dbReference type="InterPro" id="IPR025110">
    <property type="entry name" value="AMP-bd_C"/>
</dbReference>
<dbReference type="PANTHER" id="PTHR24095:SF14">
    <property type="entry name" value="ACETYL-COENZYME A SYNTHETASE 1"/>
    <property type="match status" value="1"/>
</dbReference>
<feature type="binding site" evidence="6">
    <location>
        <begin position="388"/>
        <end position="390"/>
    </location>
    <ligand>
        <name>ATP</name>
        <dbReference type="ChEBI" id="CHEBI:30616"/>
    </ligand>
</feature>
<dbReference type="GO" id="GO:0046872">
    <property type="term" value="F:metal ion binding"/>
    <property type="evidence" value="ECO:0007669"/>
    <property type="project" value="UniProtKB-KW"/>
</dbReference>
<feature type="domain" description="AMP-binding enzyme C-terminal" evidence="8">
    <location>
        <begin position="532"/>
        <end position="610"/>
    </location>
</feature>
<comment type="cofactor">
    <cofactor evidence="6">
        <name>Mg(2+)</name>
        <dbReference type="ChEBI" id="CHEBI:18420"/>
    </cofactor>
</comment>
<dbReference type="Gene3D" id="3.40.50.12780">
    <property type="entry name" value="N-terminal domain of ligase-like"/>
    <property type="match status" value="1"/>
</dbReference>
<feature type="binding site" evidence="6">
    <location>
        <position position="527"/>
    </location>
    <ligand>
        <name>ATP</name>
        <dbReference type="ChEBI" id="CHEBI:30616"/>
    </ligand>
</feature>
<dbReference type="CDD" id="cd05966">
    <property type="entry name" value="ACS"/>
    <property type="match status" value="1"/>
</dbReference>
<dbReference type="InterPro" id="IPR032387">
    <property type="entry name" value="ACAS_N"/>
</dbReference>
<evidence type="ECO:0000259" key="8">
    <source>
        <dbReference type="Pfam" id="PF13193"/>
    </source>
</evidence>
<dbReference type="Pfam" id="PF16177">
    <property type="entry name" value="ACAS_N"/>
    <property type="match status" value="1"/>
</dbReference>
<dbReference type="InterPro" id="IPR045851">
    <property type="entry name" value="AMP-bd_C_sf"/>
</dbReference>
<evidence type="ECO:0000313" key="11">
    <source>
        <dbReference type="Proteomes" id="UP000323164"/>
    </source>
</evidence>
<comment type="function">
    <text evidence="6">Catalyzes the conversion of acetate into acetyl-CoA (AcCoA), an essential intermediate at the junction of anabolic and catabolic pathways. AcsA undergoes a two-step reaction. In the first half reaction, AcsA combines acetate with ATP to form acetyl-adenylate (AcAMP) intermediate. In the second half reaction, it can then transfer the acetyl group from AcAMP to the sulfhydryl group of CoA, forming the product AcCoA.</text>
</comment>
<keyword evidence="6" id="KW-0460">Magnesium</keyword>
<comment type="catalytic activity">
    <reaction evidence="6">
        <text>acetate + ATP + CoA = acetyl-CoA + AMP + diphosphate</text>
        <dbReference type="Rhea" id="RHEA:23176"/>
        <dbReference type="ChEBI" id="CHEBI:30089"/>
        <dbReference type="ChEBI" id="CHEBI:30616"/>
        <dbReference type="ChEBI" id="CHEBI:33019"/>
        <dbReference type="ChEBI" id="CHEBI:57287"/>
        <dbReference type="ChEBI" id="CHEBI:57288"/>
        <dbReference type="ChEBI" id="CHEBI:456215"/>
        <dbReference type="EC" id="6.2.1.1"/>
    </reaction>
</comment>
<dbReference type="GO" id="GO:0005524">
    <property type="term" value="F:ATP binding"/>
    <property type="evidence" value="ECO:0007669"/>
    <property type="project" value="UniProtKB-KW"/>
</dbReference>
<dbReference type="Pfam" id="PF00501">
    <property type="entry name" value="AMP-binding"/>
    <property type="match status" value="1"/>
</dbReference>
<accession>A0A5D8Z6H9</accession>
<comment type="caution">
    <text evidence="10">The sequence shown here is derived from an EMBL/GenBank/DDBJ whole genome shotgun (WGS) entry which is preliminary data.</text>
</comment>
<feature type="binding site" evidence="6">
    <location>
        <position position="538"/>
    </location>
    <ligand>
        <name>Mg(2+)</name>
        <dbReference type="ChEBI" id="CHEBI:18420"/>
    </ligand>
</feature>
<gene>
    <name evidence="10" type="primary">acs</name>
    <name evidence="6" type="synonym">acsA</name>
    <name evidence="10" type="ORF">FW784_08385</name>
</gene>
<keyword evidence="4 6" id="KW-0067">ATP-binding</keyword>
<evidence type="ECO:0000259" key="7">
    <source>
        <dbReference type="Pfam" id="PF00501"/>
    </source>
</evidence>
<keyword evidence="11" id="KW-1185">Reference proteome</keyword>
<dbReference type="EMBL" id="VTRV01000078">
    <property type="protein sequence ID" value="TZF89653.1"/>
    <property type="molecule type" value="Genomic_DNA"/>
</dbReference>
<protein>
    <recommendedName>
        <fullName evidence="6">Acetyl-coenzyme A synthetase</fullName>
        <shortName evidence="6">AcCoA synthetase</shortName>
        <shortName evidence="6">Acs</shortName>
        <ecNumber evidence="6">6.2.1.1</ecNumber>
    </recommendedName>
    <alternativeName>
        <fullName evidence="6">Acetate--CoA ligase</fullName>
    </alternativeName>
    <alternativeName>
        <fullName evidence="6">Acyl-activating enzyme</fullName>
    </alternativeName>
</protein>
<keyword evidence="2 6" id="KW-0436">Ligase</keyword>
<dbReference type="InterPro" id="IPR042099">
    <property type="entry name" value="ANL_N_sf"/>
</dbReference>
<feature type="binding site" evidence="6">
    <location>
        <position position="585"/>
    </location>
    <ligand>
        <name>CoA</name>
        <dbReference type="ChEBI" id="CHEBI:57287"/>
    </ligand>
</feature>
<evidence type="ECO:0000313" key="10">
    <source>
        <dbReference type="EMBL" id="TZF89653.1"/>
    </source>
</evidence>
<feature type="modified residue" description="N6-acetyllysine" evidence="6">
    <location>
        <position position="610"/>
    </location>
</feature>
<dbReference type="FunFam" id="3.30.300.30:FF:000004">
    <property type="entry name" value="Acetyl-coenzyme A synthetase"/>
    <property type="match status" value="1"/>
</dbReference>
<dbReference type="AlphaFoldDB" id="A0A5D8Z6H9"/>
<dbReference type="Gene3D" id="3.30.300.30">
    <property type="match status" value="1"/>
</dbReference>
<dbReference type="NCBIfam" id="NF001208">
    <property type="entry name" value="PRK00174.1"/>
    <property type="match status" value="1"/>
</dbReference>
<dbReference type="PANTHER" id="PTHR24095">
    <property type="entry name" value="ACETYL-COENZYME A SYNTHETASE"/>
    <property type="match status" value="1"/>
</dbReference>
<dbReference type="Proteomes" id="UP000323164">
    <property type="component" value="Unassembled WGS sequence"/>
</dbReference>
<keyword evidence="5 6" id="KW-0007">Acetylation</keyword>
<feature type="binding site" evidence="6">
    <location>
        <position position="312"/>
    </location>
    <ligand>
        <name>CoA</name>
        <dbReference type="ChEBI" id="CHEBI:57287"/>
    </ligand>
</feature>
<dbReference type="GO" id="GO:0019427">
    <property type="term" value="P:acetyl-CoA biosynthetic process from acetate"/>
    <property type="evidence" value="ECO:0007669"/>
    <property type="project" value="UniProtKB-UniRule"/>
</dbReference>
<feature type="domain" description="Acetyl-coenzyme A synthetase N-terminal" evidence="9">
    <location>
        <begin position="25"/>
        <end position="81"/>
    </location>
</feature>
<feature type="binding site" evidence="6">
    <location>
        <position position="336"/>
    </location>
    <ligand>
        <name>CoA</name>
        <dbReference type="ChEBI" id="CHEBI:57287"/>
    </ligand>
</feature>
<feature type="binding site" evidence="6">
    <location>
        <position position="524"/>
    </location>
    <ligand>
        <name>CoA</name>
        <dbReference type="ChEBI" id="CHEBI:57287"/>
    </ligand>
</feature>
<dbReference type="OrthoDB" id="9803968at2"/>
<organism evidence="10 11">
    <name type="scientific">Cognatilysobacter lacus</name>
    <dbReference type="NCBI Taxonomy" id="1643323"/>
    <lineage>
        <taxon>Bacteria</taxon>
        <taxon>Pseudomonadati</taxon>
        <taxon>Pseudomonadota</taxon>
        <taxon>Gammaproteobacteria</taxon>
        <taxon>Lysobacterales</taxon>
        <taxon>Lysobacteraceae</taxon>
        <taxon>Cognatilysobacter</taxon>
    </lineage>
</organism>
<dbReference type="GO" id="GO:0016208">
    <property type="term" value="F:AMP binding"/>
    <property type="evidence" value="ECO:0007669"/>
    <property type="project" value="InterPro"/>
</dbReference>
<dbReference type="InterPro" id="IPR011904">
    <property type="entry name" value="Ac_CoA_lig"/>
</dbReference>
<feature type="binding site" evidence="6">
    <location>
        <position position="540"/>
    </location>
    <ligand>
        <name>Mg(2+)</name>
        <dbReference type="ChEBI" id="CHEBI:18420"/>
    </ligand>
</feature>
<feature type="binding site" evidence="6">
    <location>
        <position position="516"/>
    </location>
    <ligand>
        <name>ATP</name>
        <dbReference type="ChEBI" id="CHEBI:30616"/>
    </ligand>
</feature>
<dbReference type="GO" id="GO:0005829">
    <property type="term" value="C:cytosol"/>
    <property type="evidence" value="ECO:0007669"/>
    <property type="project" value="TreeGrafter"/>
</dbReference>
<feature type="domain" description="AMP-dependent synthetase/ligase" evidence="7">
    <location>
        <begin position="83"/>
        <end position="467"/>
    </location>
</feature>
<comment type="similarity">
    <text evidence="1 6">Belongs to the ATP-dependent AMP-binding enzyme family.</text>
</comment>
<proteinExistence type="inferred from homology"/>
<dbReference type="EC" id="6.2.1.1" evidence="6"/>
<keyword evidence="6" id="KW-0479">Metal-binding</keyword>
<feature type="binding site" evidence="6">
    <location>
        <position position="501"/>
    </location>
    <ligand>
        <name>ATP</name>
        <dbReference type="ChEBI" id="CHEBI:30616"/>
    </ligand>
</feature>
<dbReference type="PROSITE" id="PS00455">
    <property type="entry name" value="AMP_BINDING"/>
    <property type="match status" value="1"/>
</dbReference>
<keyword evidence="3 6" id="KW-0547">Nucleotide-binding</keyword>
<feature type="binding site" evidence="6">
    <location>
        <position position="543"/>
    </location>
    <ligand>
        <name>Mg(2+)</name>
        <dbReference type="ChEBI" id="CHEBI:18420"/>
    </ligand>
</feature>
<dbReference type="NCBIfam" id="TIGR02188">
    <property type="entry name" value="Ac_CoA_lig_AcsA"/>
    <property type="match status" value="1"/>
</dbReference>
<evidence type="ECO:0000256" key="2">
    <source>
        <dbReference type="ARBA" id="ARBA00022598"/>
    </source>
</evidence>
<dbReference type="FunFam" id="3.40.50.12780:FF:000001">
    <property type="entry name" value="Acetyl-coenzyme A synthetase"/>
    <property type="match status" value="1"/>
</dbReference>
<dbReference type="HAMAP" id="MF_01123">
    <property type="entry name" value="Ac_CoA_synth"/>
    <property type="match status" value="1"/>
</dbReference>
<evidence type="ECO:0000256" key="3">
    <source>
        <dbReference type="ARBA" id="ARBA00022741"/>
    </source>
</evidence>
<dbReference type="SUPFAM" id="SSF56801">
    <property type="entry name" value="Acetyl-CoA synthetase-like"/>
    <property type="match status" value="1"/>
</dbReference>
<evidence type="ECO:0000256" key="4">
    <source>
        <dbReference type="ARBA" id="ARBA00022840"/>
    </source>
</evidence>
<reference evidence="10 11" key="1">
    <citation type="submission" date="2019-08" db="EMBL/GenBank/DDBJ databases">
        <title>Draft genome sequence of Lysobacter sp. UKS-15.</title>
        <authorList>
            <person name="Im W.-T."/>
        </authorList>
    </citation>
    <scope>NUCLEOTIDE SEQUENCE [LARGE SCALE GENOMIC DNA]</scope>
    <source>
        <strain evidence="10 11">UKS-15</strain>
    </source>
</reference>